<proteinExistence type="predicted"/>
<gene>
    <name evidence="1" type="ORF">AVDCRST_MAG67-3883</name>
</gene>
<dbReference type="EMBL" id="CADCVQ010000148">
    <property type="protein sequence ID" value="CAA9523638.1"/>
    <property type="molecule type" value="Genomic_DNA"/>
</dbReference>
<accession>A0A6J4TH23</accession>
<reference evidence="1" key="1">
    <citation type="submission" date="2020-02" db="EMBL/GenBank/DDBJ databases">
        <authorList>
            <person name="Meier V. D."/>
        </authorList>
    </citation>
    <scope>NUCLEOTIDE SEQUENCE</scope>
    <source>
        <strain evidence="1">AVDCRST_MAG67</strain>
    </source>
</reference>
<evidence type="ECO:0000313" key="1">
    <source>
        <dbReference type="EMBL" id="CAA9523638.1"/>
    </source>
</evidence>
<protein>
    <submittedName>
        <fullName evidence="1">Uncharacterized protein</fullName>
    </submittedName>
</protein>
<sequence>MDRRDVTRVHGIPATTAARGLLEIAPHQLIHRLRAAGAPYTDAQP</sequence>
<dbReference type="AlphaFoldDB" id="A0A6J4TH23"/>
<organism evidence="1">
    <name type="scientific">uncultured Solirubrobacteraceae bacterium</name>
    <dbReference type="NCBI Taxonomy" id="1162706"/>
    <lineage>
        <taxon>Bacteria</taxon>
        <taxon>Bacillati</taxon>
        <taxon>Actinomycetota</taxon>
        <taxon>Thermoleophilia</taxon>
        <taxon>Solirubrobacterales</taxon>
        <taxon>Solirubrobacteraceae</taxon>
        <taxon>environmental samples</taxon>
    </lineage>
</organism>
<name>A0A6J4TH23_9ACTN</name>